<dbReference type="InterPro" id="IPR011116">
    <property type="entry name" value="SecA_Wing/Scaffold"/>
</dbReference>
<dbReference type="RefSeq" id="WP_052881043.1">
    <property type="nucleotide sequence ID" value="NZ_CP010904.1"/>
</dbReference>
<dbReference type="InterPro" id="IPR014018">
    <property type="entry name" value="SecA_motor_DEAD"/>
</dbReference>
<evidence type="ECO:0000256" key="17">
    <source>
        <dbReference type="SAM" id="MobiDB-lite"/>
    </source>
</evidence>
<evidence type="ECO:0000256" key="14">
    <source>
        <dbReference type="ARBA" id="ARBA00023136"/>
    </source>
</evidence>
<dbReference type="PANTHER" id="PTHR30612">
    <property type="entry name" value="SECA INNER MEMBRANE COMPONENT OF SEC PROTEIN SECRETION SYSTEM"/>
    <property type="match status" value="1"/>
</dbReference>
<dbReference type="OrthoDB" id="9805579at2"/>
<feature type="domain" description="SecA family profile" evidence="20">
    <location>
        <begin position="3"/>
        <end position="722"/>
    </location>
</feature>
<keyword evidence="13 15" id="KW-0811">Translocation</keyword>
<dbReference type="GO" id="GO:0008564">
    <property type="term" value="F:protein-exporting ATPase activity"/>
    <property type="evidence" value="ECO:0007669"/>
    <property type="project" value="UniProtKB-EC"/>
</dbReference>
<dbReference type="Gene3D" id="3.90.1440.10">
    <property type="entry name" value="SecA, preprotein cross-linking domain"/>
    <property type="match status" value="1"/>
</dbReference>
<reference evidence="21 22" key="2">
    <citation type="journal article" date="2016" name="ISME J.">
        <title>Characterization of the first cultured representative of Verrucomicrobia subdivision 5 indicates the proposal of a novel phylum.</title>
        <authorList>
            <person name="Spring S."/>
            <person name="Bunk B."/>
            <person name="Sproer C."/>
            <person name="Schumann P."/>
            <person name="Rohde M."/>
            <person name="Tindall B.J."/>
            <person name="Klenk H.P."/>
        </authorList>
    </citation>
    <scope>NUCLEOTIDE SEQUENCE [LARGE SCALE GENOMIC DNA]</scope>
    <source>
        <strain evidence="21 22">L21-Fru-AB</strain>
    </source>
</reference>
<evidence type="ECO:0000256" key="13">
    <source>
        <dbReference type="ARBA" id="ARBA00023010"/>
    </source>
</evidence>
<dbReference type="SMART" id="SM00958">
    <property type="entry name" value="SecA_PP_bind"/>
    <property type="match status" value="1"/>
</dbReference>
<feature type="domain" description="Helicase ATP-binding" evidence="18">
    <location>
        <begin position="102"/>
        <end position="261"/>
    </location>
</feature>
<organism evidence="21 22">
    <name type="scientific">Kiritimatiella glycovorans</name>
    <dbReference type="NCBI Taxonomy" id="1307763"/>
    <lineage>
        <taxon>Bacteria</taxon>
        <taxon>Pseudomonadati</taxon>
        <taxon>Kiritimatiellota</taxon>
        <taxon>Kiritimatiellia</taxon>
        <taxon>Kiritimatiellales</taxon>
        <taxon>Kiritimatiellaceae</taxon>
        <taxon>Kiritimatiella</taxon>
    </lineage>
</organism>
<dbReference type="Gene3D" id="1.10.3060.10">
    <property type="entry name" value="Helical scaffold and wing domains of SecA"/>
    <property type="match status" value="1"/>
</dbReference>
<evidence type="ECO:0000256" key="5">
    <source>
        <dbReference type="ARBA" id="ARBA00022475"/>
    </source>
</evidence>
<dbReference type="PATRIC" id="fig|1609981.3.peg.369"/>
<dbReference type="CDD" id="cd17928">
    <property type="entry name" value="DEXDc_SecA"/>
    <property type="match status" value="1"/>
</dbReference>
<dbReference type="SMART" id="SM00957">
    <property type="entry name" value="SecA_DEAD"/>
    <property type="match status" value="1"/>
</dbReference>
<comment type="catalytic activity">
    <reaction evidence="15">
        <text>ATP + H2O + cellular proteinSide 1 = ADP + phosphate + cellular proteinSide 2.</text>
        <dbReference type="EC" id="7.4.2.8"/>
    </reaction>
</comment>
<keyword evidence="22" id="KW-1185">Reference proteome</keyword>
<keyword evidence="7" id="KW-0479">Metal-binding</keyword>
<dbReference type="Pfam" id="PF21090">
    <property type="entry name" value="P-loop_SecA"/>
    <property type="match status" value="1"/>
</dbReference>
<evidence type="ECO:0000256" key="4">
    <source>
        <dbReference type="ARBA" id="ARBA00022448"/>
    </source>
</evidence>
<evidence type="ECO:0000256" key="10">
    <source>
        <dbReference type="ARBA" id="ARBA00022840"/>
    </source>
</evidence>
<dbReference type="GO" id="GO:0031522">
    <property type="term" value="C:cell envelope Sec protein transport complex"/>
    <property type="evidence" value="ECO:0007669"/>
    <property type="project" value="TreeGrafter"/>
</dbReference>
<evidence type="ECO:0000256" key="2">
    <source>
        <dbReference type="ARBA" id="ARBA00004170"/>
    </source>
</evidence>
<dbReference type="EC" id="7.4.2.8" evidence="15"/>
<keyword evidence="5 15" id="KW-1003">Cell membrane</keyword>
<evidence type="ECO:0000313" key="22">
    <source>
        <dbReference type="Proteomes" id="UP000035268"/>
    </source>
</evidence>
<keyword evidence="6 15" id="KW-0963">Cytoplasm</keyword>
<proteinExistence type="inferred from homology"/>
<keyword evidence="8 15" id="KW-0547">Nucleotide-binding</keyword>
<evidence type="ECO:0000256" key="7">
    <source>
        <dbReference type="ARBA" id="ARBA00022723"/>
    </source>
</evidence>
<name>A0A0G3EHH8_9BACT</name>
<keyword evidence="4 15" id="KW-0813">Transport</keyword>
<dbReference type="AlphaFoldDB" id="A0A0G3EHH8"/>
<dbReference type="GO" id="GO:0006605">
    <property type="term" value="P:protein targeting"/>
    <property type="evidence" value="ECO:0007669"/>
    <property type="project" value="UniProtKB-UniRule"/>
</dbReference>
<evidence type="ECO:0000256" key="16">
    <source>
        <dbReference type="RuleBase" id="RU003874"/>
    </source>
</evidence>
<dbReference type="GO" id="GO:0046872">
    <property type="term" value="F:metal ion binding"/>
    <property type="evidence" value="ECO:0007669"/>
    <property type="project" value="UniProtKB-KW"/>
</dbReference>
<dbReference type="PANTHER" id="PTHR30612:SF0">
    <property type="entry name" value="CHLOROPLAST PROTEIN-TRANSPORTING ATPASE"/>
    <property type="match status" value="1"/>
</dbReference>
<dbReference type="GO" id="GO:0065002">
    <property type="term" value="P:intracellular protein transmembrane transport"/>
    <property type="evidence" value="ECO:0007669"/>
    <property type="project" value="UniProtKB-UniRule"/>
</dbReference>
<accession>A0A0G3EHH8</accession>
<dbReference type="InterPro" id="IPR020937">
    <property type="entry name" value="SecA_CS"/>
</dbReference>
<dbReference type="GO" id="GO:0005829">
    <property type="term" value="C:cytosol"/>
    <property type="evidence" value="ECO:0007669"/>
    <property type="project" value="TreeGrafter"/>
</dbReference>
<dbReference type="SUPFAM" id="SSF52540">
    <property type="entry name" value="P-loop containing nucleoside triphosphate hydrolases"/>
    <property type="match status" value="2"/>
</dbReference>
<evidence type="ECO:0000256" key="3">
    <source>
        <dbReference type="ARBA" id="ARBA00007650"/>
    </source>
</evidence>
<dbReference type="PROSITE" id="PS51192">
    <property type="entry name" value="HELICASE_ATP_BIND_1"/>
    <property type="match status" value="1"/>
</dbReference>
<gene>
    <name evidence="15" type="primary">secA</name>
    <name evidence="21" type="ORF">L21SP4_00353</name>
</gene>
<dbReference type="InterPro" id="IPR014001">
    <property type="entry name" value="Helicase_ATP-bd"/>
</dbReference>
<feature type="binding site" evidence="15">
    <location>
        <position position="100"/>
    </location>
    <ligand>
        <name>ATP</name>
        <dbReference type="ChEBI" id="CHEBI:30616"/>
    </ligand>
</feature>
<feature type="binding site" evidence="15">
    <location>
        <begin position="118"/>
        <end position="122"/>
    </location>
    <ligand>
        <name>ATP</name>
        <dbReference type="ChEBI" id="CHEBI:30616"/>
    </ligand>
</feature>
<evidence type="ECO:0000256" key="12">
    <source>
        <dbReference type="ARBA" id="ARBA00022967"/>
    </source>
</evidence>
<evidence type="ECO:0000256" key="11">
    <source>
        <dbReference type="ARBA" id="ARBA00022927"/>
    </source>
</evidence>
<dbReference type="PROSITE" id="PS01312">
    <property type="entry name" value="SECA"/>
    <property type="match status" value="1"/>
</dbReference>
<dbReference type="NCBIfam" id="TIGR00963">
    <property type="entry name" value="secA"/>
    <property type="match status" value="1"/>
</dbReference>
<feature type="region of interest" description="Disordered" evidence="17">
    <location>
        <begin position="949"/>
        <end position="1019"/>
    </location>
</feature>
<evidence type="ECO:0000256" key="6">
    <source>
        <dbReference type="ARBA" id="ARBA00022490"/>
    </source>
</evidence>
<dbReference type="InterPro" id="IPR004027">
    <property type="entry name" value="SEC_C_motif"/>
</dbReference>
<reference evidence="22" key="1">
    <citation type="submission" date="2015-02" db="EMBL/GenBank/DDBJ databases">
        <title>Description and complete genome sequence of the first cultured representative of the subdivision 5 of the Verrucomicrobia phylum.</title>
        <authorList>
            <person name="Spring S."/>
            <person name="Bunk B."/>
            <person name="Sproer C."/>
            <person name="Klenk H.-P."/>
        </authorList>
    </citation>
    <scope>NUCLEOTIDE SEQUENCE [LARGE SCALE GENOMIC DNA]</scope>
    <source>
        <strain evidence="22">L21-Fru-AB</strain>
    </source>
</reference>
<dbReference type="GO" id="GO:0005524">
    <property type="term" value="F:ATP binding"/>
    <property type="evidence" value="ECO:0007669"/>
    <property type="project" value="UniProtKB-UniRule"/>
</dbReference>
<dbReference type="CDD" id="cd18803">
    <property type="entry name" value="SF2_C_secA"/>
    <property type="match status" value="1"/>
</dbReference>
<dbReference type="InterPro" id="IPR036670">
    <property type="entry name" value="SecA_X-link_sf"/>
</dbReference>
<dbReference type="EMBL" id="CP010904">
    <property type="protein sequence ID" value="AKJ63634.1"/>
    <property type="molecule type" value="Genomic_DNA"/>
</dbReference>
<comment type="similarity">
    <text evidence="3 15 16">Belongs to the SecA family.</text>
</comment>
<comment type="subunit">
    <text evidence="15">Monomer and homodimer. Part of the essential Sec protein translocation apparatus which comprises SecA, SecYEG and auxiliary proteins SecDF. Other proteins may also be involved.</text>
</comment>
<dbReference type="PROSITE" id="PS51196">
    <property type="entry name" value="SECA_MOTOR_DEAD"/>
    <property type="match status" value="1"/>
</dbReference>
<comment type="subcellular location">
    <subcellularLocation>
        <location evidence="15">Cell membrane</location>
        <topology evidence="15">Peripheral membrane protein</topology>
        <orientation evidence="15">Cytoplasmic side</orientation>
    </subcellularLocation>
    <subcellularLocation>
        <location evidence="15">Cytoplasm</location>
    </subcellularLocation>
    <subcellularLocation>
        <location evidence="2">Membrane</location>
        <topology evidence="2">Peripheral membrane protein</topology>
    </subcellularLocation>
    <text evidence="15">Distribution is 50-50.</text>
</comment>
<comment type="cofactor">
    <cofactor evidence="1">
        <name>Zn(2+)</name>
        <dbReference type="ChEBI" id="CHEBI:29105"/>
    </cofactor>
</comment>
<keyword evidence="11 15" id="KW-0653">Protein transport</keyword>
<evidence type="ECO:0000256" key="9">
    <source>
        <dbReference type="ARBA" id="ARBA00022833"/>
    </source>
</evidence>
<feature type="compositionally biased region" description="Pro residues" evidence="17">
    <location>
        <begin position="970"/>
        <end position="980"/>
    </location>
</feature>
<dbReference type="HAMAP" id="MF_01382">
    <property type="entry name" value="SecA"/>
    <property type="match status" value="1"/>
</dbReference>
<dbReference type="NCBIfam" id="NF009538">
    <property type="entry name" value="PRK12904.1"/>
    <property type="match status" value="1"/>
</dbReference>
<feature type="binding site" evidence="15">
    <location>
        <position position="616"/>
    </location>
    <ligand>
        <name>ATP</name>
        <dbReference type="ChEBI" id="CHEBI:30616"/>
    </ligand>
</feature>
<dbReference type="Pfam" id="PF02810">
    <property type="entry name" value="SEC-C"/>
    <property type="match status" value="1"/>
</dbReference>
<evidence type="ECO:0000256" key="1">
    <source>
        <dbReference type="ARBA" id="ARBA00001947"/>
    </source>
</evidence>
<dbReference type="SUPFAM" id="SSF81767">
    <property type="entry name" value="Pre-protein crosslinking domain of SecA"/>
    <property type="match status" value="1"/>
</dbReference>
<dbReference type="InterPro" id="IPR000185">
    <property type="entry name" value="SecA"/>
</dbReference>
<comment type="function">
    <text evidence="15">Part of the Sec protein translocase complex. Interacts with the SecYEG preprotein conducting channel. Has a central role in coupling the hydrolysis of ATP to the transfer of proteins into and across the cell membrane, serving as an ATP-driven molecular motor driving the stepwise translocation of polypeptide chains across the membrane.</text>
</comment>
<dbReference type="Pfam" id="PF01043">
    <property type="entry name" value="SecA_PP_bind"/>
    <property type="match status" value="1"/>
</dbReference>
<dbReference type="GO" id="GO:0017038">
    <property type="term" value="P:protein import"/>
    <property type="evidence" value="ECO:0007669"/>
    <property type="project" value="InterPro"/>
</dbReference>
<dbReference type="PRINTS" id="PR00906">
    <property type="entry name" value="SECA"/>
</dbReference>
<dbReference type="FunFam" id="3.40.50.300:FF:000113">
    <property type="entry name" value="Preprotein translocase subunit SecA"/>
    <property type="match status" value="1"/>
</dbReference>
<keyword evidence="12 15" id="KW-1278">Translocase</keyword>
<dbReference type="Proteomes" id="UP000035268">
    <property type="component" value="Chromosome"/>
</dbReference>
<dbReference type="GO" id="GO:0043952">
    <property type="term" value="P:protein transport by the Sec complex"/>
    <property type="evidence" value="ECO:0007669"/>
    <property type="project" value="UniProtKB-ARBA"/>
</dbReference>
<dbReference type="PROSITE" id="PS51194">
    <property type="entry name" value="HELICASE_CTER"/>
    <property type="match status" value="1"/>
</dbReference>
<dbReference type="STRING" id="1307763.L21SP4_00353"/>
<keyword evidence="10 15" id="KW-0067">ATP-binding</keyword>
<keyword evidence="14 15" id="KW-0472">Membrane</keyword>
<dbReference type="Gene3D" id="3.40.50.300">
    <property type="entry name" value="P-loop containing nucleotide triphosphate hydrolases"/>
    <property type="match status" value="3"/>
</dbReference>
<dbReference type="InterPro" id="IPR011115">
    <property type="entry name" value="SecA_DEAD"/>
</dbReference>
<dbReference type="SUPFAM" id="SSF81886">
    <property type="entry name" value="Helical scaffold and wing domains of SecA"/>
    <property type="match status" value="1"/>
</dbReference>
<feature type="domain" description="Helicase C-terminal" evidence="19">
    <location>
        <begin position="541"/>
        <end position="738"/>
    </location>
</feature>
<dbReference type="Pfam" id="PF07516">
    <property type="entry name" value="SecA_SW"/>
    <property type="match status" value="1"/>
</dbReference>
<evidence type="ECO:0000259" key="20">
    <source>
        <dbReference type="PROSITE" id="PS51196"/>
    </source>
</evidence>
<protein>
    <recommendedName>
        <fullName evidence="15 16">Protein translocase subunit SecA</fullName>
        <ecNumber evidence="15">7.4.2.8</ecNumber>
    </recommendedName>
</protein>
<dbReference type="Pfam" id="PF07517">
    <property type="entry name" value="SecA_DEAD"/>
    <property type="match status" value="1"/>
</dbReference>
<dbReference type="Gene3D" id="3.10.450.50">
    <property type="match status" value="1"/>
</dbReference>
<keyword evidence="9" id="KW-0862">Zinc</keyword>
<dbReference type="InterPro" id="IPR036266">
    <property type="entry name" value="SecA_Wing/Scaffold_sf"/>
</dbReference>
<dbReference type="InterPro" id="IPR044722">
    <property type="entry name" value="SecA_SF2_C"/>
</dbReference>
<dbReference type="InterPro" id="IPR011130">
    <property type="entry name" value="SecA_preprotein_X-link_dom"/>
</dbReference>
<evidence type="ECO:0000256" key="8">
    <source>
        <dbReference type="ARBA" id="ARBA00022741"/>
    </source>
</evidence>
<sequence length="1019" mass="116168">MLNLIMKKMLGTKNERDLRKLRPLIDEINAHEEKLQSLTDAEVQAKTDEFRRRLDGGETVDDLMSEAFAVVKNACRRLCGRSFDVCGRETEWAMVPFDVQLIGAIVLHQGRIAEMATGEGKTLVATMPVYLNALRGEGVHVVTVNDYLARRDAQWMGIIYEWLGLTVGCLQNQMRPEERRAQYECDVTYGTNSEFGFDYLRDNTAFQPEDIVQRRGHHYAIIDEIDSILIDEARTPLIISGPAPHSSGQQYQQLNPAVARLVRRQRELCTRLLKEARSLLEKGDDETAQLKLYQVRCGMPKNKQLLHIMEDARARKLVEQVEAQMLTDMRKDEARDLREELFFNIDEKGHDASLTEKGCAALNPDDPEMYVMPDLVSELAEVDSDESLDEAARLEKRQAIQQHFTERSERIHAVDQLIRAHCVYERDVNYVVQENRVQIVDEFTGRVMPGRRWSDGLHMAVEAKENVKIERETQTLASITIQNYFRMYDKLSGMTGTAETEAEEFHQIYGLDVAVIPTHRPCRRVDSNDMIYRTQREKFNALLQQIEACHNRKQPVLVGTISVETSELISRMLRRRNIPHNVLNAKNHQREAEIVANAGQPGAVTIATNMAGRGTDIKLGEGVVQIPRDVVTSDLKLEDKYDGPSLRKYLEEHPCGLCVIGSSRHESRRIDRQLRGRCARQGDPGMSFFYVSLEDDLMRLFGSDRMSRIMERLGIEEGEVLEHPWLNKSLQTAQKRVEQHNFAIRKRTLEFDDVMNKQREVIYELRRSVLFSDEPRNQIFDLVTDAVSDHVQALIDENTAAAREDFIRWVNESFPVGMQSGEIESYEDAEALTDFVMKRVRRAYEIKILQENPDALLRLERHIILSAVDEHWQEYLRSMDGLREGVNLRAYGQRDPLMEYKKEAYGMFSELMDRIKQDVGHNLFRSATSVEAIEQFLHNLPQMYVHQQSQALGSGGGDDRRTGGGSPGARPAPEPLPDEPPGGGGTSASAAPHIVTEKVGRNEPCPCGSGKKYKKCCGK</sequence>
<dbReference type="KEGG" id="vbl:L21SP4_00353"/>
<evidence type="ECO:0000256" key="15">
    <source>
        <dbReference type="HAMAP-Rule" id="MF_01382"/>
    </source>
</evidence>
<evidence type="ECO:0000259" key="18">
    <source>
        <dbReference type="PROSITE" id="PS51192"/>
    </source>
</evidence>
<dbReference type="InterPro" id="IPR027417">
    <property type="entry name" value="P-loop_NTPase"/>
</dbReference>
<evidence type="ECO:0000313" key="21">
    <source>
        <dbReference type="EMBL" id="AKJ63634.1"/>
    </source>
</evidence>
<dbReference type="GO" id="GO:0005886">
    <property type="term" value="C:plasma membrane"/>
    <property type="evidence" value="ECO:0007669"/>
    <property type="project" value="UniProtKB-SubCell"/>
</dbReference>
<evidence type="ECO:0000259" key="19">
    <source>
        <dbReference type="PROSITE" id="PS51194"/>
    </source>
</evidence>
<dbReference type="InterPro" id="IPR001650">
    <property type="entry name" value="Helicase_C-like"/>
</dbReference>